<dbReference type="InterPro" id="IPR036689">
    <property type="entry name" value="ESAT-6-like_sf"/>
</dbReference>
<comment type="caution">
    <text evidence="1">The sequence shown here is derived from an EMBL/GenBank/DDBJ whole genome shotgun (WGS) entry which is preliminary data.</text>
</comment>
<accession>A0A849A4X2</accession>
<dbReference type="SUPFAM" id="SSF140453">
    <property type="entry name" value="EsxAB dimer-like"/>
    <property type="match status" value="1"/>
</dbReference>
<reference evidence="1 2" key="1">
    <citation type="submission" date="2020-05" db="EMBL/GenBank/DDBJ databases">
        <title>Nakamurella sp. DB0629 isolated from air conditioner.</title>
        <authorList>
            <person name="Kim D.H."/>
            <person name="Kim D.-U."/>
        </authorList>
    </citation>
    <scope>NUCLEOTIDE SEQUENCE [LARGE SCALE GENOMIC DNA]</scope>
    <source>
        <strain evidence="1 2">DB0629</strain>
    </source>
</reference>
<proteinExistence type="predicted"/>
<evidence type="ECO:0008006" key="3">
    <source>
        <dbReference type="Google" id="ProtNLM"/>
    </source>
</evidence>
<protein>
    <recommendedName>
        <fullName evidence="3">WXG100 family type VII secretion target</fullName>
    </recommendedName>
</protein>
<dbReference type="Gene3D" id="1.10.287.1060">
    <property type="entry name" value="ESAT-6-like"/>
    <property type="match status" value="1"/>
</dbReference>
<dbReference type="InterPro" id="IPR010310">
    <property type="entry name" value="T7SS_ESAT-6-like"/>
</dbReference>
<sequence length="97" mass="9670">MQGFNVSTEKVGSTGVGVGEVGAKLGAEIAAMHAMLASLQAGWRSSLAAPRFAAVMEGHLADATQLKNALVSHGSTLSSSAQAMDRAEAGNVIGSAT</sequence>
<keyword evidence="2" id="KW-1185">Reference proteome</keyword>
<dbReference type="AlphaFoldDB" id="A0A849A4X2"/>
<organism evidence="1 2">
    <name type="scientific">Nakamurella aerolata</name>
    <dbReference type="NCBI Taxonomy" id="1656892"/>
    <lineage>
        <taxon>Bacteria</taxon>
        <taxon>Bacillati</taxon>
        <taxon>Actinomycetota</taxon>
        <taxon>Actinomycetes</taxon>
        <taxon>Nakamurellales</taxon>
        <taxon>Nakamurellaceae</taxon>
        <taxon>Nakamurella</taxon>
    </lineage>
</organism>
<dbReference type="Proteomes" id="UP000562984">
    <property type="component" value="Unassembled WGS sequence"/>
</dbReference>
<name>A0A849A4X2_9ACTN</name>
<gene>
    <name evidence="1" type="ORF">HKD39_07810</name>
</gene>
<dbReference type="EMBL" id="JABEND010000003">
    <property type="protein sequence ID" value="NNG35619.1"/>
    <property type="molecule type" value="Genomic_DNA"/>
</dbReference>
<evidence type="ECO:0000313" key="1">
    <source>
        <dbReference type="EMBL" id="NNG35619.1"/>
    </source>
</evidence>
<evidence type="ECO:0000313" key="2">
    <source>
        <dbReference type="Proteomes" id="UP000562984"/>
    </source>
</evidence>
<dbReference type="RefSeq" id="WP_171199282.1">
    <property type="nucleotide sequence ID" value="NZ_JABEND010000003.1"/>
</dbReference>
<dbReference type="Pfam" id="PF06013">
    <property type="entry name" value="WXG100"/>
    <property type="match status" value="1"/>
</dbReference>